<protein>
    <submittedName>
        <fullName evidence="2">Uncharacterized protein</fullName>
    </submittedName>
</protein>
<dbReference type="AlphaFoldDB" id="A0A8T0HW33"/>
<evidence type="ECO:0000256" key="1">
    <source>
        <dbReference type="SAM" id="MobiDB-lite"/>
    </source>
</evidence>
<feature type="compositionally biased region" description="Basic and acidic residues" evidence="1">
    <location>
        <begin position="242"/>
        <end position="255"/>
    </location>
</feature>
<comment type="caution">
    <text evidence="2">The sequence shown here is derived from an EMBL/GenBank/DDBJ whole genome shotgun (WGS) entry which is preliminary data.</text>
</comment>
<sequence length="455" mass="51013">MCKHKSQSPRSDEHCKRRTLTHHRKTNRMQPPEDAYNKQHRSTQQATVCTSGKQSVSFIKNYLSKLNITCKCTQEHGYSIRDVKRTSANRTSNPKVIQTTLATTSTRCFQHRIDTNTPDQINMTVDTYCKQNNKNTSSFASSNPRHKPEAVWRVVLSQLKQHETAQTQHQEMGVLFCKERAVAARAVSIFSTVEKQRRVDLSKAKEAVKAILVETARTSGDTAVLRSGVPKEGADLAVTQKTSEREAEGAPKVGERGVGARGGLEQAKDTTAQAPADTYNTAAAKAVQAKDTTVKTVEDTYNLATEKAAVAKGVTMDTAGKADNTIAGKVVAEDFSTSKSVGRAVADYERRLLRSNLRLRCDEEDCCCREGVCCEGDCCNKGEYWREEEGEKREQKTAPQRRRFLWWREKTVSVASCCEGRSEARERCDDDGRRRKVSLREIEHREVRSEKLAQE</sequence>
<keyword evidence="3" id="KW-1185">Reference proteome</keyword>
<gene>
    <name evidence="2" type="ORF">KC19_VG300600</name>
</gene>
<reference evidence="2" key="1">
    <citation type="submission" date="2020-06" db="EMBL/GenBank/DDBJ databases">
        <title>WGS assembly of Ceratodon purpureus strain R40.</title>
        <authorList>
            <person name="Carey S.B."/>
            <person name="Jenkins J."/>
            <person name="Shu S."/>
            <person name="Lovell J.T."/>
            <person name="Sreedasyam A."/>
            <person name="Maumus F."/>
            <person name="Tiley G.P."/>
            <person name="Fernandez-Pozo N."/>
            <person name="Barry K."/>
            <person name="Chen C."/>
            <person name="Wang M."/>
            <person name="Lipzen A."/>
            <person name="Daum C."/>
            <person name="Saski C.A."/>
            <person name="Payton A.C."/>
            <person name="Mcbreen J.C."/>
            <person name="Conrad R.E."/>
            <person name="Kollar L.M."/>
            <person name="Olsson S."/>
            <person name="Huttunen S."/>
            <person name="Landis J.B."/>
            <person name="Wickett N.J."/>
            <person name="Johnson M.G."/>
            <person name="Rensing S.A."/>
            <person name="Grimwood J."/>
            <person name="Schmutz J."/>
            <person name="Mcdaniel S.F."/>
        </authorList>
    </citation>
    <scope>NUCLEOTIDE SEQUENCE</scope>
    <source>
        <strain evidence="2">R40</strain>
    </source>
</reference>
<accession>A0A8T0HW33</accession>
<evidence type="ECO:0000313" key="2">
    <source>
        <dbReference type="EMBL" id="KAG0574895.1"/>
    </source>
</evidence>
<feature type="region of interest" description="Disordered" evidence="1">
    <location>
        <begin position="1"/>
        <end position="42"/>
    </location>
</feature>
<dbReference type="Proteomes" id="UP000822688">
    <property type="component" value="Chromosome V"/>
</dbReference>
<name>A0A8T0HW33_CERPU</name>
<feature type="compositionally biased region" description="Basic residues" evidence="1">
    <location>
        <begin position="16"/>
        <end position="27"/>
    </location>
</feature>
<feature type="region of interest" description="Disordered" evidence="1">
    <location>
        <begin position="234"/>
        <end position="272"/>
    </location>
</feature>
<evidence type="ECO:0000313" key="3">
    <source>
        <dbReference type="Proteomes" id="UP000822688"/>
    </source>
</evidence>
<organism evidence="2 3">
    <name type="scientific">Ceratodon purpureus</name>
    <name type="common">Fire moss</name>
    <name type="synonym">Dicranum purpureum</name>
    <dbReference type="NCBI Taxonomy" id="3225"/>
    <lineage>
        <taxon>Eukaryota</taxon>
        <taxon>Viridiplantae</taxon>
        <taxon>Streptophyta</taxon>
        <taxon>Embryophyta</taxon>
        <taxon>Bryophyta</taxon>
        <taxon>Bryophytina</taxon>
        <taxon>Bryopsida</taxon>
        <taxon>Dicranidae</taxon>
        <taxon>Pseudoditrichales</taxon>
        <taxon>Ditrichaceae</taxon>
        <taxon>Ceratodon</taxon>
    </lineage>
</organism>
<dbReference type="EMBL" id="CM026426">
    <property type="protein sequence ID" value="KAG0574895.1"/>
    <property type="molecule type" value="Genomic_DNA"/>
</dbReference>
<proteinExistence type="predicted"/>